<evidence type="ECO:0000313" key="4">
    <source>
        <dbReference type="Proteomes" id="UP000214689"/>
    </source>
</evidence>
<feature type="chain" id="PRO_5039564143" description="PepSY domain-containing protein" evidence="1">
    <location>
        <begin position="31"/>
        <end position="191"/>
    </location>
</feature>
<reference evidence="4" key="1">
    <citation type="submission" date="2016-05" db="EMBL/GenBank/DDBJ databases">
        <authorList>
            <person name="Holder M.E."/>
            <person name="Ajami N.J."/>
            <person name="Petrosino J.F."/>
        </authorList>
    </citation>
    <scope>NUCLEOTIDE SEQUENCE [LARGE SCALE GENOMIC DNA]</scope>
    <source>
        <strain evidence="4">ATCC 700696</strain>
    </source>
</reference>
<feature type="domain" description="PepSY" evidence="2">
    <location>
        <begin position="129"/>
        <end position="184"/>
    </location>
</feature>
<feature type="signal peptide" evidence="1">
    <location>
        <begin position="1"/>
        <end position="30"/>
    </location>
</feature>
<accession>A0A223ARC4</accession>
<dbReference type="RefSeq" id="WP_094233719.1">
    <property type="nucleotide sequence ID" value="NZ_CP016199.1"/>
</dbReference>
<dbReference type="OrthoDB" id="80692at2"/>
<name>A0A223ARC4_9FIRM</name>
<evidence type="ECO:0000313" key="3">
    <source>
        <dbReference type="EMBL" id="ASS37496.1"/>
    </source>
</evidence>
<keyword evidence="1" id="KW-0732">Signal</keyword>
<keyword evidence="4" id="KW-1185">Reference proteome</keyword>
<evidence type="ECO:0000259" key="2">
    <source>
        <dbReference type="Pfam" id="PF03413"/>
    </source>
</evidence>
<dbReference type="EMBL" id="CP016199">
    <property type="protein sequence ID" value="ASS37496.1"/>
    <property type="molecule type" value="Genomic_DNA"/>
</dbReference>
<gene>
    <name evidence="3" type="ORF">AXF17_02825</name>
</gene>
<protein>
    <recommendedName>
        <fullName evidence="2">PepSY domain-containing protein</fullName>
    </recommendedName>
</protein>
<dbReference type="Gene3D" id="3.10.450.40">
    <property type="match status" value="2"/>
</dbReference>
<feature type="domain" description="PepSY" evidence="2">
    <location>
        <begin position="48"/>
        <end position="107"/>
    </location>
</feature>
<evidence type="ECO:0000256" key="1">
    <source>
        <dbReference type="SAM" id="SignalP"/>
    </source>
</evidence>
<sequence length="191" mass="20765">MNKTIKMKTAAKIIALTLFVTALGAAVACANNSSSNTSSGTNADTKTKLTVEKAKEIALKESNSGKVTGYEKDVDFGRTVFEITILDGQTEKEYKVDANSGKLLKVEAKELSADPEEKMLINANPQNDLDKAESLVKAKYPKAIIKKVKLEVEDNTLVYEATVIEGDKKIEVKFDANTGSFIEEDVEGHDD</sequence>
<dbReference type="Proteomes" id="UP000214689">
    <property type="component" value="Chromosome"/>
</dbReference>
<dbReference type="InterPro" id="IPR025711">
    <property type="entry name" value="PepSY"/>
</dbReference>
<proteinExistence type="predicted"/>
<dbReference type="AlphaFoldDB" id="A0A223ARC4"/>
<dbReference type="SUPFAM" id="SSF160574">
    <property type="entry name" value="BT0923-like"/>
    <property type="match status" value="1"/>
</dbReference>
<dbReference type="Pfam" id="PF03413">
    <property type="entry name" value="PepSY"/>
    <property type="match status" value="2"/>
</dbReference>
<dbReference type="PROSITE" id="PS51257">
    <property type="entry name" value="PROKAR_LIPOPROTEIN"/>
    <property type="match status" value="1"/>
</dbReference>
<organism evidence="3 4">
    <name type="scientific">Mogibacterium pumilum</name>
    <dbReference type="NCBI Taxonomy" id="86332"/>
    <lineage>
        <taxon>Bacteria</taxon>
        <taxon>Bacillati</taxon>
        <taxon>Bacillota</taxon>
        <taxon>Clostridia</taxon>
        <taxon>Peptostreptococcales</taxon>
        <taxon>Anaerovoracaceae</taxon>
        <taxon>Mogibacterium</taxon>
    </lineage>
</organism>